<name>A0A8K0KL89_LADFU</name>
<dbReference type="AlphaFoldDB" id="A0A8K0KL89"/>
<organism evidence="1 2">
    <name type="scientific">Ladona fulva</name>
    <name type="common">Scarce chaser dragonfly</name>
    <name type="synonym">Libellula fulva</name>
    <dbReference type="NCBI Taxonomy" id="123851"/>
    <lineage>
        <taxon>Eukaryota</taxon>
        <taxon>Metazoa</taxon>
        <taxon>Ecdysozoa</taxon>
        <taxon>Arthropoda</taxon>
        <taxon>Hexapoda</taxon>
        <taxon>Insecta</taxon>
        <taxon>Pterygota</taxon>
        <taxon>Palaeoptera</taxon>
        <taxon>Odonata</taxon>
        <taxon>Epiprocta</taxon>
        <taxon>Anisoptera</taxon>
        <taxon>Libelluloidea</taxon>
        <taxon>Libellulidae</taxon>
        <taxon>Ladona</taxon>
    </lineage>
</organism>
<evidence type="ECO:0000313" key="2">
    <source>
        <dbReference type="Proteomes" id="UP000792457"/>
    </source>
</evidence>
<dbReference type="GO" id="GO:0071897">
    <property type="term" value="P:DNA biosynthetic process"/>
    <property type="evidence" value="ECO:0007669"/>
    <property type="project" value="UniProtKB-ARBA"/>
</dbReference>
<dbReference type="PANTHER" id="PTHR36688:SF1">
    <property type="entry name" value="ENDONUCLEASE_EXONUCLEASE_PHOSPHATASE DOMAIN-CONTAINING PROTEIN"/>
    <property type="match status" value="1"/>
</dbReference>
<dbReference type="SUPFAM" id="SSF56672">
    <property type="entry name" value="DNA/RNA polymerases"/>
    <property type="match status" value="1"/>
</dbReference>
<dbReference type="PANTHER" id="PTHR36688">
    <property type="entry name" value="ENDO/EXONUCLEASE/PHOSPHATASE DOMAIN-CONTAINING PROTEIN"/>
    <property type="match status" value="1"/>
</dbReference>
<comment type="caution">
    <text evidence="1">The sequence shown here is derived from an EMBL/GenBank/DDBJ whole genome shotgun (WGS) entry which is preliminary data.</text>
</comment>
<accession>A0A8K0KL89</accession>
<reference evidence="1" key="1">
    <citation type="submission" date="2013-04" db="EMBL/GenBank/DDBJ databases">
        <authorList>
            <person name="Qu J."/>
            <person name="Murali S.C."/>
            <person name="Bandaranaike D."/>
            <person name="Bellair M."/>
            <person name="Blankenburg K."/>
            <person name="Chao H."/>
            <person name="Dinh H."/>
            <person name="Doddapaneni H."/>
            <person name="Downs B."/>
            <person name="Dugan-Rocha S."/>
            <person name="Elkadiri S."/>
            <person name="Gnanaolivu R.D."/>
            <person name="Hernandez B."/>
            <person name="Javaid M."/>
            <person name="Jayaseelan J.C."/>
            <person name="Lee S."/>
            <person name="Li M."/>
            <person name="Ming W."/>
            <person name="Munidasa M."/>
            <person name="Muniz J."/>
            <person name="Nguyen L."/>
            <person name="Ongeri F."/>
            <person name="Osuji N."/>
            <person name="Pu L.-L."/>
            <person name="Puazo M."/>
            <person name="Qu C."/>
            <person name="Quiroz J."/>
            <person name="Raj R."/>
            <person name="Weissenberger G."/>
            <person name="Xin Y."/>
            <person name="Zou X."/>
            <person name="Han Y."/>
            <person name="Richards S."/>
            <person name="Worley K."/>
            <person name="Muzny D."/>
            <person name="Gibbs R."/>
        </authorList>
    </citation>
    <scope>NUCLEOTIDE SEQUENCE</scope>
    <source>
        <strain evidence="1">Sampled in the wild</strain>
    </source>
</reference>
<reference evidence="1" key="2">
    <citation type="submission" date="2017-10" db="EMBL/GenBank/DDBJ databases">
        <title>Ladona fulva Genome sequencing and assembly.</title>
        <authorList>
            <person name="Murali S."/>
            <person name="Richards S."/>
            <person name="Bandaranaike D."/>
            <person name="Bellair M."/>
            <person name="Blankenburg K."/>
            <person name="Chao H."/>
            <person name="Dinh H."/>
            <person name="Doddapaneni H."/>
            <person name="Dugan-Rocha S."/>
            <person name="Elkadiri S."/>
            <person name="Gnanaolivu R."/>
            <person name="Hernandez B."/>
            <person name="Skinner E."/>
            <person name="Javaid M."/>
            <person name="Lee S."/>
            <person name="Li M."/>
            <person name="Ming W."/>
            <person name="Munidasa M."/>
            <person name="Muniz J."/>
            <person name="Nguyen L."/>
            <person name="Hughes D."/>
            <person name="Osuji N."/>
            <person name="Pu L.-L."/>
            <person name="Puazo M."/>
            <person name="Qu C."/>
            <person name="Quiroz J."/>
            <person name="Raj R."/>
            <person name="Weissenberger G."/>
            <person name="Xin Y."/>
            <person name="Zou X."/>
            <person name="Han Y."/>
            <person name="Worley K."/>
            <person name="Muzny D."/>
            <person name="Gibbs R."/>
        </authorList>
    </citation>
    <scope>NUCLEOTIDE SEQUENCE</scope>
    <source>
        <strain evidence="1">Sampled in the wild</strain>
    </source>
</reference>
<evidence type="ECO:0008006" key="3">
    <source>
        <dbReference type="Google" id="ProtNLM"/>
    </source>
</evidence>
<proteinExistence type="predicted"/>
<dbReference type="OrthoDB" id="409048at2759"/>
<gene>
    <name evidence="1" type="ORF">J437_LFUL014545</name>
</gene>
<dbReference type="EMBL" id="KZ309154">
    <property type="protein sequence ID" value="KAG8237339.1"/>
    <property type="molecule type" value="Genomic_DNA"/>
</dbReference>
<keyword evidence="2" id="KW-1185">Reference proteome</keyword>
<evidence type="ECO:0000313" key="1">
    <source>
        <dbReference type="EMBL" id="KAG8237339.1"/>
    </source>
</evidence>
<dbReference type="InterPro" id="IPR043502">
    <property type="entry name" value="DNA/RNA_pol_sf"/>
</dbReference>
<dbReference type="Proteomes" id="UP000792457">
    <property type="component" value="Unassembled WGS sequence"/>
</dbReference>
<dbReference type="InterPro" id="IPR052560">
    <property type="entry name" value="RdDP_mobile_element"/>
</dbReference>
<sequence length="151" mass="17229">MRREFNTVKQAPMVDQFSASFITNEIDEAIGSRKPGKAQGFDGNHPEFLVNCGAHTRKWLLKLLSNILYSKCLPKEFKRTKIIALLKPGKPQYQANSFRPIALFSACYNLLERLLYNRISPSILESVPIEQAGFRLHRSCEDQVLALIKPH</sequence>
<protein>
    <recommendedName>
        <fullName evidence="3">Reverse transcriptase domain-containing protein</fullName>
    </recommendedName>
</protein>